<dbReference type="PANTHER" id="PTHR12403">
    <property type="entry name" value="TRAFFICKING PROTEIN PARTICLE COMPLEX SUBUNIT 2"/>
    <property type="match status" value="1"/>
</dbReference>
<reference evidence="1" key="1">
    <citation type="submission" date="2021-01" db="EMBL/GenBank/DDBJ databases">
        <authorList>
            <person name="Corre E."/>
            <person name="Pelletier E."/>
            <person name="Niang G."/>
            <person name="Scheremetjew M."/>
            <person name="Finn R."/>
            <person name="Kale V."/>
            <person name="Holt S."/>
            <person name="Cochrane G."/>
            <person name="Meng A."/>
            <person name="Brown T."/>
            <person name="Cohen L."/>
        </authorList>
    </citation>
    <scope>NUCLEOTIDE SEQUENCE</scope>
    <source>
        <strain evidence="1">CCMP1243</strain>
    </source>
</reference>
<dbReference type="Gene3D" id="3.30.450.70">
    <property type="match status" value="1"/>
</dbReference>
<dbReference type="Pfam" id="PF04628">
    <property type="entry name" value="Sedlin_N"/>
    <property type="match status" value="1"/>
</dbReference>
<proteinExistence type="predicted"/>
<organism evidence="1">
    <name type="scientific">Rhizochromulina marina</name>
    <dbReference type="NCBI Taxonomy" id="1034831"/>
    <lineage>
        <taxon>Eukaryota</taxon>
        <taxon>Sar</taxon>
        <taxon>Stramenopiles</taxon>
        <taxon>Ochrophyta</taxon>
        <taxon>Dictyochophyceae</taxon>
        <taxon>Rhizochromulinales</taxon>
        <taxon>Rhizochromulina</taxon>
    </lineage>
</organism>
<name>A0A7S2SFI4_9STRA</name>
<dbReference type="InterPro" id="IPR011012">
    <property type="entry name" value="Longin-like_dom_sf"/>
</dbReference>
<dbReference type="CDD" id="cd14825">
    <property type="entry name" value="TRAPPC2_sedlin"/>
    <property type="match status" value="1"/>
</dbReference>
<evidence type="ECO:0000313" key="1">
    <source>
        <dbReference type="EMBL" id="CAD9698628.1"/>
    </source>
</evidence>
<protein>
    <recommendedName>
        <fullName evidence="2">Trafficking protein particle complex subunit</fullName>
    </recommendedName>
</protein>
<gene>
    <name evidence="1" type="ORF">RMAR1173_LOCUS14301</name>
</gene>
<dbReference type="AlphaFoldDB" id="A0A7S2SFI4"/>
<dbReference type="SUPFAM" id="SSF64356">
    <property type="entry name" value="SNARE-like"/>
    <property type="match status" value="1"/>
</dbReference>
<dbReference type="EMBL" id="HBHJ01021626">
    <property type="protein sequence ID" value="CAD9698628.1"/>
    <property type="molecule type" value="Transcribed_RNA"/>
</dbReference>
<accession>A0A7S2SFI4</accession>
<dbReference type="InterPro" id="IPR006722">
    <property type="entry name" value="Sedlin"/>
</dbReference>
<sequence>MSAASAGVPATLLFLIIGKNEPVYECDLAPGSQRDAAHLNQFVAHSALDLVEQAAWTNNSTVFRSVDRFQDKSVSCFLTPGNLKFLLIHDGRNEELIRTFFVEVHELYIKFLLNPFHRYASPLNSPGFDKRIRIFGKRLA</sequence>
<evidence type="ECO:0008006" key="2">
    <source>
        <dbReference type="Google" id="ProtNLM"/>
    </source>
</evidence>
<dbReference type="GO" id="GO:0006888">
    <property type="term" value="P:endoplasmic reticulum to Golgi vesicle-mediated transport"/>
    <property type="evidence" value="ECO:0007669"/>
    <property type="project" value="InterPro"/>
</dbReference>
<dbReference type="GO" id="GO:0005737">
    <property type="term" value="C:cytoplasm"/>
    <property type="evidence" value="ECO:0007669"/>
    <property type="project" value="GOC"/>
</dbReference>